<reference evidence="2" key="1">
    <citation type="journal article" date="2019" name="Int. J. Syst. Evol. Microbiol.">
        <title>The Global Catalogue of Microorganisms (GCM) 10K type strain sequencing project: providing services to taxonomists for standard genome sequencing and annotation.</title>
        <authorList>
            <consortium name="The Broad Institute Genomics Platform"/>
            <consortium name="The Broad Institute Genome Sequencing Center for Infectious Disease"/>
            <person name="Wu L."/>
            <person name="Ma J."/>
        </authorList>
    </citation>
    <scope>NUCLEOTIDE SEQUENCE [LARGE SCALE GENOMIC DNA]</scope>
    <source>
        <strain evidence="2">KCTC 23314</strain>
    </source>
</reference>
<accession>A0ABQ3FXA0</accession>
<dbReference type="EMBL" id="BMYK01000002">
    <property type="protein sequence ID" value="GHC72991.1"/>
    <property type="molecule type" value="Genomic_DNA"/>
</dbReference>
<dbReference type="Pfam" id="PF26207">
    <property type="entry name" value="Phage_phiTE_015"/>
    <property type="match status" value="1"/>
</dbReference>
<evidence type="ECO:0000313" key="1">
    <source>
        <dbReference type="EMBL" id="GHC72991.1"/>
    </source>
</evidence>
<keyword evidence="2" id="KW-1185">Reference proteome</keyword>
<protein>
    <submittedName>
        <fullName evidence="1">Uncharacterized protein</fullName>
    </submittedName>
</protein>
<gene>
    <name evidence="1" type="ORF">GCM10007320_09260</name>
</gene>
<dbReference type="Proteomes" id="UP000626210">
    <property type="component" value="Unassembled WGS sequence"/>
</dbReference>
<organism evidence="1 2">
    <name type="scientific">Pseudorhodoferax aquiterrae</name>
    <dbReference type="NCBI Taxonomy" id="747304"/>
    <lineage>
        <taxon>Bacteria</taxon>
        <taxon>Pseudomonadati</taxon>
        <taxon>Pseudomonadota</taxon>
        <taxon>Betaproteobacteria</taxon>
        <taxon>Burkholderiales</taxon>
        <taxon>Comamonadaceae</taxon>
    </lineage>
</organism>
<proteinExistence type="predicted"/>
<evidence type="ECO:0000313" key="2">
    <source>
        <dbReference type="Proteomes" id="UP000626210"/>
    </source>
</evidence>
<sequence length="95" mass="10810">MNDRDAFEAHWLTTRGKRSAERHLKRRAEQPQVYACDSANRHWVTWQAARVGLVEDLCARIKAADDAAADGDYMLDSDDCISVLRGTWRSEPPHA</sequence>
<dbReference type="RefSeq" id="WP_189685787.1">
    <property type="nucleotide sequence ID" value="NZ_BMYK01000002.1"/>
</dbReference>
<dbReference type="InterPro" id="IPR058601">
    <property type="entry name" value="Phage_phiTE_015-like"/>
</dbReference>
<name>A0ABQ3FXA0_9BURK</name>
<comment type="caution">
    <text evidence="1">The sequence shown here is derived from an EMBL/GenBank/DDBJ whole genome shotgun (WGS) entry which is preliminary data.</text>
</comment>